<protein>
    <submittedName>
        <fullName evidence="2">Uncharacterized protein</fullName>
    </submittedName>
</protein>
<gene>
    <name evidence="2" type="ORF">VP01_1367g2</name>
</gene>
<name>A0A0L6VLR8_9BASI</name>
<comment type="caution">
    <text evidence="2">The sequence shown here is derived from an EMBL/GenBank/DDBJ whole genome shotgun (WGS) entry which is preliminary data.</text>
</comment>
<keyword evidence="1" id="KW-0472">Membrane</keyword>
<keyword evidence="1" id="KW-1133">Transmembrane helix</keyword>
<organism evidence="2 3">
    <name type="scientific">Puccinia sorghi</name>
    <dbReference type="NCBI Taxonomy" id="27349"/>
    <lineage>
        <taxon>Eukaryota</taxon>
        <taxon>Fungi</taxon>
        <taxon>Dikarya</taxon>
        <taxon>Basidiomycota</taxon>
        <taxon>Pucciniomycotina</taxon>
        <taxon>Pucciniomycetes</taxon>
        <taxon>Pucciniales</taxon>
        <taxon>Pucciniaceae</taxon>
        <taxon>Puccinia</taxon>
    </lineage>
</organism>
<evidence type="ECO:0000256" key="1">
    <source>
        <dbReference type="SAM" id="Phobius"/>
    </source>
</evidence>
<feature type="transmembrane region" description="Helical" evidence="1">
    <location>
        <begin position="369"/>
        <end position="394"/>
    </location>
</feature>
<evidence type="ECO:0000313" key="3">
    <source>
        <dbReference type="Proteomes" id="UP000037035"/>
    </source>
</evidence>
<dbReference type="Proteomes" id="UP000037035">
    <property type="component" value="Unassembled WGS sequence"/>
</dbReference>
<reference evidence="2 3" key="1">
    <citation type="submission" date="2015-08" db="EMBL/GenBank/DDBJ databases">
        <title>Next Generation Sequencing and Analysis of the Genome of Puccinia sorghi L Schw, the Causal Agent of Maize Common Rust.</title>
        <authorList>
            <person name="Rochi L."/>
            <person name="Burguener G."/>
            <person name="Darino M."/>
            <person name="Turjanski A."/>
            <person name="Kreff E."/>
            <person name="Dieguez M.J."/>
            <person name="Sacco F."/>
        </authorList>
    </citation>
    <scope>NUCLEOTIDE SEQUENCE [LARGE SCALE GENOMIC DNA]</scope>
    <source>
        <strain evidence="2 3">RO10H11247</strain>
    </source>
</reference>
<dbReference type="AlphaFoldDB" id="A0A0L6VLR8"/>
<dbReference type="VEuPathDB" id="FungiDB:VP01_1367g2"/>
<proteinExistence type="predicted"/>
<sequence length="451" mass="50799">MVDFTHQGFNKIQCYDLVNPRTPSGTCQGFAQLGNPLQELAIIDPCGQNLTSGSSKYESRCNNKSNLDHRYNPRKRFIFMLRKSSVPKISELDVSINHTGTSLNVSVLDTSTLLYVSIDHTLSMLKVSVAYPKSKQKVILADKKVTLKVSIADTQATLQFSIAFLISHTTTTLLIGNWAGFITIFHNILACYFLKIWANVIPLVEVTQNHIKKMPLEERFCIIDIYFIIQCLLYSSHNSKNLTGNNIYTADKKGFVLKCNYTLCTKENCILTSGSCVSFSCSAILKVLVYRIQKSLKVLIWSLNLFSISFKFWLAKNEFGTNFAAQISLVNYKICGFLSLLNCLFPCLKDKKCLASFKIHIIGEFSTKFVEISTLSFILIACFLILDLTGIIAIKKKSVVCFQINTSLYLCCIFLSCLNSKSSLSCFSFKILLIQFSLQPQLVLLVLRLFI</sequence>
<accession>A0A0L6VLR8</accession>
<evidence type="ECO:0000313" key="2">
    <source>
        <dbReference type="EMBL" id="KNZ61716.1"/>
    </source>
</evidence>
<keyword evidence="3" id="KW-1185">Reference proteome</keyword>
<dbReference type="EMBL" id="LAVV01004087">
    <property type="protein sequence ID" value="KNZ61716.1"/>
    <property type="molecule type" value="Genomic_DNA"/>
</dbReference>
<keyword evidence="1" id="KW-0812">Transmembrane</keyword>